<dbReference type="AlphaFoldDB" id="A0A195FSA6"/>
<dbReference type="GO" id="GO:0005604">
    <property type="term" value="C:basement membrane"/>
    <property type="evidence" value="ECO:0007669"/>
    <property type="project" value="TreeGrafter"/>
</dbReference>
<dbReference type="GO" id="GO:0016358">
    <property type="term" value="P:dendrite development"/>
    <property type="evidence" value="ECO:0007669"/>
    <property type="project" value="TreeGrafter"/>
</dbReference>
<dbReference type="Pfam" id="PF24973">
    <property type="entry name" value="EGF_LMN_ATRN"/>
    <property type="match status" value="1"/>
</dbReference>
<dbReference type="EMBL" id="KQ981305">
    <property type="protein sequence ID" value="KYN42784.1"/>
    <property type="molecule type" value="Genomic_DNA"/>
</dbReference>
<reference evidence="7 8" key="1">
    <citation type="submission" date="2016-03" db="EMBL/GenBank/DDBJ databases">
        <title>Trachymyrmex septentrionalis WGS genome.</title>
        <authorList>
            <person name="Nygaard S."/>
            <person name="Hu H."/>
            <person name="Boomsma J."/>
            <person name="Zhang G."/>
        </authorList>
    </citation>
    <scope>NUCLEOTIDE SEQUENCE [LARGE SCALE GENOMIC DNA]</scope>
    <source>
        <strain evidence="7">Tsep2-gDNA-1</strain>
        <tissue evidence="7">Whole body</tissue>
    </source>
</reference>
<dbReference type="PANTHER" id="PTHR10574:SF365">
    <property type="entry name" value="NETRIN-A-RELATED"/>
    <property type="match status" value="1"/>
</dbReference>
<evidence type="ECO:0000313" key="7">
    <source>
        <dbReference type="EMBL" id="KYN42784.1"/>
    </source>
</evidence>
<dbReference type="Gene3D" id="2.170.300.10">
    <property type="entry name" value="Tie2 ligand-binding domain superfamily"/>
    <property type="match status" value="1"/>
</dbReference>
<dbReference type="CDD" id="cd00055">
    <property type="entry name" value="EGF_Lam"/>
    <property type="match status" value="1"/>
</dbReference>
<dbReference type="GO" id="GO:0009887">
    <property type="term" value="P:animal organ morphogenesis"/>
    <property type="evidence" value="ECO:0007669"/>
    <property type="project" value="TreeGrafter"/>
</dbReference>
<evidence type="ECO:0000256" key="1">
    <source>
        <dbReference type="ARBA" id="ARBA00022729"/>
    </source>
</evidence>
<dbReference type="PANTHER" id="PTHR10574">
    <property type="entry name" value="NETRIN/LAMININ-RELATED"/>
    <property type="match status" value="1"/>
</dbReference>
<protein>
    <submittedName>
        <fullName evidence="7">Netrin-1</fullName>
    </submittedName>
</protein>
<feature type="domain" description="Laminin EGF-like" evidence="6">
    <location>
        <begin position="95"/>
        <end position="128"/>
    </location>
</feature>
<keyword evidence="8" id="KW-1185">Reference proteome</keyword>
<keyword evidence="3" id="KW-1015">Disulfide bond</keyword>
<dbReference type="GO" id="GO:0009888">
    <property type="term" value="P:tissue development"/>
    <property type="evidence" value="ECO:0007669"/>
    <property type="project" value="TreeGrafter"/>
</dbReference>
<evidence type="ECO:0000259" key="6">
    <source>
        <dbReference type="PROSITE" id="PS01248"/>
    </source>
</evidence>
<sequence>IPFIFLFQQNNCGRIELQSQLWRFNDNNIGINGATKKDEKKRKGKKSCAAPLGCRSLTEIAVLPVSVCNCNLHARKCRFNMELYKLSGRVSGGVCLQCRHFTAGRHCHYCREGYYRDPARPITHRKACKRKCPRGPTITCKSSKGHLGDARAAITLASSNPTRDYPWHG</sequence>
<feature type="non-terminal residue" evidence="7">
    <location>
        <position position="1"/>
    </location>
</feature>
<name>A0A195FSA6_9HYME</name>
<proteinExistence type="predicted"/>
<dbReference type="InterPro" id="IPR056863">
    <property type="entry name" value="LMN_ATRN_NET-like_EGF"/>
</dbReference>
<keyword evidence="5" id="KW-0424">Laminin EGF-like domain</keyword>
<evidence type="ECO:0000256" key="4">
    <source>
        <dbReference type="ARBA" id="ARBA00023180"/>
    </source>
</evidence>
<keyword evidence="4" id="KW-0325">Glycoprotein</keyword>
<keyword evidence="2" id="KW-0677">Repeat</keyword>
<evidence type="ECO:0000256" key="3">
    <source>
        <dbReference type="ARBA" id="ARBA00023157"/>
    </source>
</evidence>
<keyword evidence="1" id="KW-0732">Signal</keyword>
<dbReference type="GO" id="GO:0008045">
    <property type="term" value="P:motor neuron axon guidance"/>
    <property type="evidence" value="ECO:0007669"/>
    <property type="project" value="TreeGrafter"/>
</dbReference>
<dbReference type="SUPFAM" id="SSF57196">
    <property type="entry name" value="EGF/Laminin"/>
    <property type="match status" value="1"/>
</dbReference>
<evidence type="ECO:0000313" key="8">
    <source>
        <dbReference type="Proteomes" id="UP000078541"/>
    </source>
</evidence>
<dbReference type="SMART" id="SM00180">
    <property type="entry name" value="EGF_Lam"/>
    <property type="match status" value="1"/>
</dbReference>
<dbReference type="PROSITE" id="PS01248">
    <property type="entry name" value="EGF_LAM_1"/>
    <property type="match status" value="1"/>
</dbReference>
<dbReference type="STRING" id="34720.A0A195FSA6"/>
<evidence type="ECO:0000256" key="2">
    <source>
        <dbReference type="ARBA" id="ARBA00022737"/>
    </source>
</evidence>
<dbReference type="InterPro" id="IPR050440">
    <property type="entry name" value="Laminin/Netrin_ECM"/>
</dbReference>
<evidence type="ECO:0000256" key="5">
    <source>
        <dbReference type="ARBA" id="ARBA00023292"/>
    </source>
</evidence>
<dbReference type="Proteomes" id="UP000078541">
    <property type="component" value="Unassembled WGS sequence"/>
</dbReference>
<dbReference type="InterPro" id="IPR002049">
    <property type="entry name" value="LE_dom"/>
</dbReference>
<accession>A0A195FSA6</accession>
<organism evidence="7 8">
    <name type="scientific">Trachymyrmex septentrionalis</name>
    <dbReference type="NCBI Taxonomy" id="34720"/>
    <lineage>
        <taxon>Eukaryota</taxon>
        <taxon>Metazoa</taxon>
        <taxon>Ecdysozoa</taxon>
        <taxon>Arthropoda</taxon>
        <taxon>Hexapoda</taxon>
        <taxon>Insecta</taxon>
        <taxon>Pterygota</taxon>
        <taxon>Neoptera</taxon>
        <taxon>Endopterygota</taxon>
        <taxon>Hymenoptera</taxon>
        <taxon>Apocrita</taxon>
        <taxon>Aculeata</taxon>
        <taxon>Formicoidea</taxon>
        <taxon>Formicidae</taxon>
        <taxon>Myrmicinae</taxon>
        <taxon>Trachymyrmex</taxon>
    </lineage>
</organism>
<gene>
    <name evidence="7" type="ORF">ALC56_02586</name>
</gene>